<evidence type="ECO:0000313" key="8">
    <source>
        <dbReference type="Proteomes" id="UP001398420"/>
    </source>
</evidence>
<feature type="chain" id="PRO_5046435009" evidence="5">
    <location>
        <begin position="24"/>
        <end position="321"/>
    </location>
</feature>
<gene>
    <name evidence="7" type="ORF">AAF454_11300</name>
</gene>
<organism evidence="7 8">
    <name type="scientific">Kurthia gibsonii</name>
    <dbReference type="NCBI Taxonomy" id="33946"/>
    <lineage>
        <taxon>Bacteria</taxon>
        <taxon>Bacillati</taxon>
        <taxon>Bacillota</taxon>
        <taxon>Bacilli</taxon>
        <taxon>Bacillales</taxon>
        <taxon>Caryophanaceae</taxon>
        <taxon>Kurthia</taxon>
    </lineage>
</organism>
<comment type="caution">
    <text evidence="7">The sequence shown here is derived from an EMBL/GenBank/DDBJ whole genome shotgun (WGS) entry which is preliminary data.</text>
</comment>
<feature type="region of interest" description="Disordered" evidence="4">
    <location>
        <begin position="26"/>
        <end position="47"/>
    </location>
</feature>
<dbReference type="PROSITE" id="PS50983">
    <property type="entry name" value="FE_B12_PBP"/>
    <property type="match status" value="1"/>
</dbReference>
<dbReference type="InterPro" id="IPR001261">
    <property type="entry name" value="ArgE/DapE_CS"/>
</dbReference>
<protein>
    <submittedName>
        <fullName evidence="7">ABC transporter substrate-binding protein</fullName>
    </submittedName>
</protein>
<dbReference type="PANTHER" id="PTHR30535">
    <property type="entry name" value="VITAMIN B12-BINDING PROTEIN"/>
    <property type="match status" value="1"/>
</dbReference>
<keyword evidence="2 5" id="KW-0732">Signal</keyword>
<evidence type="ECO:0000313" key="7">
    <source>
        <dbReference type="EMBL" id="MEL5988988.1"/>
    </source>
</evidence>
<evidence type="ECO:0000259" key="6">
    <source>
        <dbReference type="PROSITE" id="PS50983"/>
    </source>
</evidence>
<dbReference type="Gene3D" id="3.40.50.1980">
    <property type="entry name" value="Nitrogenase molybdenum iron protein domain"/>
    <property type="match status" value="2"/>
</dbReference>
<comment type="similarity">
    <text evidence="1">Belongs to the bacterial solute-binding protein 8 family.</text>
</comment>
<keyword evidence="8" id="KW-1185">Reference proteome</keyword>
<proteinExistence type="inferred from homology"/>
<name>A0ABU9LPL8_9BACL</name>
<evidence type="ECO:0000256" key="2">
    <source>
        <dbReference type="ARBA" id="ARBA00022729"/>
    </source>
</evidence>
<evidence type="ECO:0000256" key="5">
    <source>
        <dbReference type="SAM" id="SignalP"/>
    </source>
</evidence>
<dbReference type="SUPFAM" id="SSF53807">
    <property type="entry name" value="Helical backbone' metal receptor"/>
    <property type="match status" value="1"/>
</dbReference>
<dbReference type="Pfam" id="PF01497">
    <property type="entry name" value="Peripla_BP_2"/>
    <property type="match status" value="1"/>
</dbReference>
<dbReference type="PANTHER" id="PTHR30535:SF36">
    <property type="entry name" value="HIGH-AFFINITY HEME UPTAKE SYSTEM PROTEIN ISDE"/>
    <property type="match status" value="1"/>
</dbReference>
<dbReference type="InterPro" id="IPR054828">
    <property type="entry name" value="Vit_B12_bind_prot"/>
</dbReference>
<evidence type="ECO:0000256" key="4">
    <source>
        <dbReference type="SAM" id="MobiDB-lite"/>
    </source>
</evidence>
<evidence type="ECO:0000256" key="3">
    <source>
        <dbReference type="ARBA" id="ARBA00022801"/>
    </source>
</evidence>
<keyword evidence="3" id="KW-0378">Hydrolase</keyword>
<sequence length="321" mass="35108">MKKGLYSALLLSTALLLGACGNAEDTSSGSKVAQTTKDQTATANSAQTNEAVDKLVQVFPQKEMKNVVTTSVTLAEMLHILDVTPIGLPTTTHQLPKEFETIEKVGSPVEPDVEKIVSLKPDIVIGPISVHTSLEKKLKQTNVASAYLPTDSYEDLKNDLTALSIVLKKEQLATSYLNELEKKEQKIIQSLDVKDRKVMILFGTGESFMLMNTNTYVGSLVNTMGAQNMITKVSKSKEAYVPLSMENVVATNPDVILLVSHGDTTVALKQFKDEVKKNGAWNQLTAFKEDRVQALDYSVFGYASIEKAPQALEELQKILAK</sequence>
<feature type="domain" description="Fe/B12 periplasmic-binding" evidence="6">
    <location>
        <begin position="66"/>
        <end position="321"/>
    </location>
</feature>
<dbReference type="InterPro" id="IPR050902">
    <property type="entry name" value="ABC_Transporter_SBP"/>
</dbReference>
<dbReference type="RefSeq" id="WP_342303064.1">
    <property type="nucleotide sequence ID" value="NZ_JBCEWA010000008.1"/>
</dbReference>
<dbReference type="NCBIfam" id="NF038402">
    <property type="entry name" value="TroA_like"/>
    <property type="match status" value="1"/>
</dbReference>
<reference evidence="7 8" key="1">
    <citation type="submission" date="2024-04" db="EMBL/GenBank/DDBJ databases">
        <authorList>
            <person name="Wu Y.S."/>
            <person name="Zhang L."/>
        </authorList>
    </citation>
    <scope>NUCLEOTIDE SEQUENCE [LARGE SCALE GENOMIC DNA]</scope>
    <source>
        <strain evidence="7 8">KG-01</strain>
    </source>
</reference>
<dbReference type="InterPro" id="IPR002491">
    <property type="entry name" value="ABC_transptr_periplasmic_BD"/>
</dbReference>
<evidence type="ECO:0000256" key="1">
    <source>
        <dbReference type="ARBA" id="ARBA00008814"/>
    </source>
</evidence>
<accession>A0ABU9LPL8</accession>
<dbReference type="Proteomes" id="UP001398420">
    <property type="component" value="Unassembled WGS sequence"/>
</dbReference>
<dbReference type="EMBL" id="JBCEWA010000008">
    <property type="protein sequence ID" value="MEL5988988.1"/>
    <property type="molecule type" value="Genomic_DNA"/>
</dbReference>
<feature type="signal peptide" evidence="5">
    <location>
        <begin position="1"/>
        <end position="23"/>
    </location>
</feature>
<dbReference type="PROSITE" id="PS51257">
    <property type="entry name" value="PROKAR_LIPOPROTEIN"/>
    <property type="match status" value="1"/>
</dbReference>
<dbReference type="PROSITE" id="PS00758">
    <property type="entry name" value="ARGE_DAPE_CPG2_1"/>
    <property type="match status" value="1"/>
</dbReference>